<dbReference type="KEGG" id="amij:EQM06_00905"/>
<keyword evidence="3" id="KW-1185">Reference proteome</keyword>
<evidence type="ECO:0000313" key="2">
    <source>
        <dbReference type="EMBL" id="QAT41896.1"/>
    </source>
</evidence>
<dbReference type="AlphaFoldDB" id="A0A410PSN5"/>
<dbReference type="OrthoDB" id="9801492at2"/>
<feature type="domain" description="Glycosyltransferase subfamily 4-like N-terminal" evidence="1">
    <location>
        <begin position="62"/>
        <end position="188"/>
    </location>
</feature>
<dbReference type="Proteomes" id="UP000287601">
    <property type="component" value="Chromosome"/>
</dbReference>
<dbReference type="EMBL" id="CP035281">
    <property type="protein sequence ID" value="QAT41896.1"/>
    <property type="molecule type" value="Genomic_DNA"/>
</dbReference>
<name>A0A410PSN5_9FIRM</name>
<dbReference type="RefSeq" id="WP_128744550.1">
    <property type="nucleotide sequence ID" value="NZ_CP035281.1"/>
</dbReference>
<dbReference type="Gene3D" id="3.40.50.2000">
    <property type="entry name" value="Glycogen Phosphorylase B"/>
    <property type="match status" value="2"/>
</dbReference>
<organism evidence="2 3">
    <name type="scientific">Aminipila luticellarii</name>
    <dbReference type="NCBI Taxonomy" id="2507160"/>
    <lineage>
        <taxon>Bacteria</taxon>
        <taxon>Bacillati</taxon>
        <taxon>Bacillota</taxon>
        <taxon>Clostridia</taxon>
        <taxon>Peptostreptococcales</taxon>
        <taxon>Anaerovoracaceae</taxon>
        <taxon>Aminipila</taxon>
    </lineage>
</organism>
<dbReference type="Pfam" id="PF13439">
    <property type="entry name" value="Glyco_transf_4"/>
    <property type="match status" value="1"/>
</dbReference>
<reference evidence="2 3" key="1">
    <citation type="submission" date="2019-01" db="EMBL/GenBank/DDBJ databases">
        <title>Draft genomes of a novel of Aminipila strains.</title>
        <authorList>
            <person name="Ma S."/>
        </authorList>
    </citation>
    <scope>NUCLEOTIDE SEQUENCE [LARGE SCALE GENOMIC DNA]</scope>
    <source>
        <strain evidence="3">JN-39</strain>
    </source>
</reference>
<evidence type="ECO:0000313" key="3">
    <source>
        <dbReference type="Proteomes" id="UP000287601"/>
    </source>
</evidence>
<sequence>MKKIIFITTRNIINTSGELRLIKNRGQALFNTFGVETYYFSLSPIKRKDRPKESLGDGSKLHAFYFKSYWGLKKQTKRVIREITKEISDEDIIIISGYMPRYLIQNIKKLRVKTILDIHGTLEELKEYVSDTCFSKLKNYIRYTIFSNSEKEILVFAKGVLVVSKALKERYAAKYSIDSNLIYVIPCGGNKEKIDLEEVQKHRLFWREELNIADEEILFIYSGGISPWQSIDEMIQLYIEIKGNICRKCKLLIMSGDIHTIKKYESREQDIIIRSFTAEQVQHILCAGDIAMLLRNNTVTNNLAFPNKFYEYLLSGMYIICSKFIYDQAALTDKYGVGFTTNGKLDSDIITAIENMEPIESRKGNIDLLLQELSFKNTLQTFVKKQMGWNDEKSIFNSGR</sequence>
<gene>
    <name evidence="2" type="ORF">EQM06_00905</name>
</gene>
<accession>A0A410PSN5</accession>
<evidence type="ECO:0000259" key="1">
    <source>
        <dbReference type="Pfam" id="PF13439"/>
    </source>
</evidence>
<dbReference type="InterPro" id="IPR028098">
    <property type="entry name" value="Glyco_trans_4-like_N"/>
</dbReference>
<protein>
    <recommendedName>
        <fullName evidence="1">Glycosyltransferase subfamily 4-like N-terminal domain-containing protein</fullName>
    </recommendedName>
</protein>
<proteinExistence type="predicted"/>
<dbReference type="SUPFAM" id="SSF53756">
    <property type="entry name" value="UDP-Glycosyltransferase/glycogen phosphorylase"/>
    <property type="match status" value="1"/>
</dbReference>